<name>A0A423SZK4_PENVA</name>
<dbReference type="Gene3D" id="3.30.420.10">
    <property type="entry name" value="Ribonuclease H-like superfamily/Ribonuclease H"/>
    <property type="match status" value="1"/>
</dbReference>
<dbReference type="SUPFAM" id="SSF53098">
    <property type="entry name" value="Ribonuclease H-like"/>
    <property type="match status" value="1"/>
</dbReference>
<dbReference type="GO" id="GO:0015074">
    <property type="term" value="P:DNA integration"/>
    <property type="evidence" value="ECO:0007669"/>
    <property type="project" value="InterPro"/>
</dbReference>
<dbReference type="InterPro" id="IPR012337">
    <property type="entry name" value="RNaseH-like_sf"/>
</dbReference>
<dbReference type="GO" id="GO:0003676">
    <property type="term" value="F:nucleic acid binding"/>
    <property type="evidence" value="ECO:0007669"/>
    <property type="project" value="InterPro"/>
</dbReference>
<dbReference type="OrthoDB" id="6371339at2759"/>
<accession>A0A423SZK4</accession>
<reference evidence="3 4" key="2">
    <citation type="submission" date="2019-01" db="EMBL/GenBank/DDBJ databases">
        <title>The decoding of complex shrimp genome reveals the adaptation for benthos swimmer, frequently molting mechanism and breeding impact on genome.</title>
        <authorList>
            <person name="Sun Y."/>
            <person name="Gao Y."/>
            <person name="Yu Y."/>
        </authorList>
    </citation>
    <scope>NUCLEOTIDE SEQUENCE [LARGE SCALE GENOMIC DNA]</scope>
    <source>
        <tissue evidence="3">Muscle</tissue>
    </source>
</reference>
<feature type="domain" description="Integrase catalytic" evidence="2">
    <location>
        <begin position="14"/>
        <end position="178"/>
    </location>
</feature>
<keyword evidence="4" id="KW-1185">Reference proteome</keyword>
<dbReference type="PANTHER" id="PTHR37984">
    <property type="entry name" value="PROTEIN CBG26694"/>
    <property type="match status" value="1"/>
</dbReference>
<evidence type="ECO:0000313" key="4">
    <source>
        <dbReference type="Proteomes" id="UP000283509"/>
    </source>
</evidence>
<protein>
    <recommendedName>
        <fullName evidence="2">Integrase catalytic domain-containing protein</fullName>
    </recommendedName>
</protein>
<dbReference type="EMBL" id="QCYY01002548">
    <property type="protein sequence ID" value="ROT69583.1"/>
    <property type="molecule type" value="Genomic_DNA"/>
</dbReference>
<dbReference type="AlphaFoldDB" id="A0A423SZK4"/>
<dbReference type="PROSITE" id="PS50994">
    <property type="entry name" value="INTEGRASE"/>
    <property type="match status" value="1"/>
</dbReference>
<proteinExistence type="predicted"/>
<organism evidence="3 4">
    <name type="scientific">Penaeus vannamei</name>
    <name type="common">Whiteleg shrimp</name>
    <name type="synonym">Litopenaeus vannamei</name>
    <dbReference type="NCBI Taxonomy" id="6689"/>
    <lineage>
        <taxon>Eukaryota</taxon>
        <taxon>Metazoa</taxon>
        <taxon>Ecdysozoa</taxon>
        <taxon>Arthropoda</taxon>
        <taxon>Crustacea</taxon>
        <taxon>Multicrustacea</taxon>
        <taxon>Malacostraca</taxon>
        <taxon>Eumalacostraca</taxon>
        <taxon>Eucarida</taxon>
        <taxon>Decapoda</taxon>
        <taxon>Dendrobranchiata</taxon>
        <taxon>Penaeoidea</taxon>
        <taxon>Penaeidae</taxon>
        <taxon>Penaeus</taxon>
    </lineage>
</organism>
<dbReference type="Proteomes" id="UP000283509">
    <property type="component" value="Unassembled WGS sequence"/>
</dbReference>
<dbReference type="Pfam" id="PF00665">
    <property type="entry name" value="rve"/>
    <property type="match status" value="1"/>
</dbReference>
<evidence type="ECO:0000313" key="3">
    <source>
        <dbReference type="EMBL" id="ROT69583.1"/>
    </source>
</evidence>
<sequence>MSLHARHVNRGKGRSPEPHYSPCRTSRSSVDILTLTPSARGNKYVLVLIDHLTRFVELFPLASKDAQTVADVFLAEFVTRYGPPRTLLSDNGLEFRNRLLSDICHHLQVKSLFTTVYHPQANNMVERVNRVVKDAPSMLQMDGPDCWGDLLPYVRFAINSSIHRSVNDVPLYLLTGRDSHFPLVGSNHVIYGEGALPSLTSKLRAARVAAGEAARKARERWTADHDQRRQARPREYNEGDLVFVHRSVILHPSHGLGPQWLGQVRVLKKLGPVDYVSLPFILPVEWGIALTIISRWTAAGPSSQLLSCGMILSSRIHTRPRATRVFSPSAFVSGRVALSS</sequence>
<feature type="compositionally biased region" description="Basic residues" evidence="1">
    <location>
        <begin position="1"/>
        <end position="13"/>
    </location>
</feature>
<gene>
    <name evidence="3" type="ORF">C7M84_012204</name>
</gene>
<dbReference type="PANTHER" id="PTHR37984:SF15">
    <property type="entry name" value="INTEGRASE CATALYTIC DOMAIN-CONTAINING PROTEIN"/>
    <property type="match status" value="1"/>
</dbReference>
<dbReference type="InterPro" id="IPR001584">
    <property type="entry name" value="Integrase_cat-core"/>
</dbReference>
<dbReference type="InterPro" id="IPR050951">
    <property type="entry name" value="Retrovirus_Pol_polyprotein"/>
</dbReference>
<comment type="caution">
    <text evidence="3">The sequence shown here is derived from an EMBL/GenBank/DDBJ whole genome shotgun (WGS) entry which is preliminary data.</text>
</comment>
<reference evidence="3 4" key="1">
    <citation type="submission" date="2018-04" db="EMBL/GenBank/DDBJ databases">
        <authorList>
            <person name="Zhang X."/>
            <person name="Yuan J."/>
            <person name="Li F."/>
            <person name="Xiang J."/>
        </authorList>
    </citation>
    <scope>NUCLEOTIDE SEQUENCE [LARGE SCALE GENOMIC DNA]</scope>
    <source>
        <tissue evidence="3">Muscle</tissue>
    </source>
</reference>
<evidence type="ECO:0000256" key="1">
    <source>
        <dbReference type="SAM" id="MobiDB-lite"/>
    </source>
</evidence>
<dbReference type="InterPro" id="IPR036397">
    <property type="entry name" value="RNaseH_sf"/>
</dbReference>
<feature type="region of interest" description="Disordered" evidence="1">
    <location>
        <begin position="1"/>
        <end position="25"/>
    </location>
</feature>
<evidence type="ECO:0000259" key="2">
    <source>
        <dbReference type="PROSITE" id="PS50994"/>
    </source>
</evidence>